<evidence type="ECO:0000313" key="7">
    <source>
        <dbReference type="EMBL" id="MEF7613164.1"/>
    </source>
</evidence>
<dbReference type="RefSeq" id="WP_332288111.1">
    <property type="nucleotide sequence ID" value="NZ_JAZIBG010000014.1"/>
</dbReference>
<protein>
    <submittedName>
        <fullName evidence="7">SdrD B-like domain-containing protein</fullName>
    </submittedName>
</protein>
<dbReference type="GO" id="GO:0005576">
    <property type="term" value="C:extracellular region"/>
    <property type="evidence" value="ECO:0007669"/>
    <property type="project" value="UniProtKB-SubCell"/>
</dbReference>
<comment type="subcellular location">
    <subcellularLocation>
        <location evidence="1">Secreted</location>
    </subcellularLocation>
</comment>
<dbReference type="Gene3D" id="2.60.40.1120">
    <property type="entry name" value="Carboxypeptidase-like, regulatory domain"/>
    <property type="match status" value="1"/>
</dbReference>
<evidence type="ECO:0000256" key="4">
    <source>
        <dbReference type="SAM" id="SignalP"/>
    </source>
</evidence>
<evidence type="ECO:0000256" key="1">
    <source>
        <dbReference type="ARBA" id="ARBA00004613"/>
    </source>
</evidence>
<comment type="caution">
    <text evidence="7">The sequence shown here is derived from an EMBL/GenBank/DDBJ whole genome shotgun (WGS) entry which is preliminary data.</text>
</comment>
<dbReference type="Proteomes" id="UP001336250">
    <property type="component" value="Unassembled WGS sequence"/>
</dbReference>
<dbReference type="InterPro" id="IPR006311">
    <property type="entry name" value="TAT_signal"/>
</dbReference>
<evidence type="ECO:0000256" key="2">
    <source>
        <dbReference type="ARBA" id="ARBA00022525"/>
    </source>
</evidence>
<evidence type="ECO:0000259" key="6">
    <source>
        <dbReference type="Pfam" id="PF17210"/>
    </source>
</evidence>
<gene>
    <name evidence="7" type="ORF">V4F39_04510</name>
</gene>
<dbReference type="Pfam" id="PF01345">
    <property type="entry name" value="DUF11"/>
    <property type="match status" value="1"/>
</dbReference>
<dbReference type="InterPro" id="IPR033764">
    <property type="entry name" value="Sdr_B"/>
</dbReference>
<keyword evidence="8" id="KW-1185">Reference proteome</keyword>
<reference evidence="7 8" key="1">
    <citation type="submission" date="2024-02" db="EMBL/GenBank/DDBJ databases">
        <title>Genome sequence of Aquincola sp. MAHUQ-54.</title>
        <authorList>
            <person name="Huq M.A."/>
        </authorList>
    </citation>
    <scope>NUCLEOTIDE SEQUENCE [LARGE SCALE GENOMIC DNA]</scope>
    <source>
        <strain evidence="7 8">MAHUQ-54</strain>
    </source>
</reference>
<sequence>MTTQLGSCRRALAAACRIAAVAAVLAGALAAPPAAAQAPTRTVTAGARLDYVDPAPRAAMRQVSNEVVAAVWPSTATVAFYDAGFRVVLRTAAAGQRLHVQAVAPGCNATSGIDQVAVRIVSGDTQRSVVVQATETDHGSGVFRAEVEPMAMGQDDGSGDTMWAELEGCGATVRGALEVDSGGVVFDSRGNQPLSGAKVTLIDVDGSTNGGTPGAPARVLAHDGVTPAPSTVTTGIDGRYRFPQLGPGRYRLLVEAPGYQYPSAADPAGLPARRRLHASLSFGNEFAIQADTAFPRHDVPADPMLKSLMVQASVSRHLAEVAESVVYTLVVKNAGESVLDAVTLSARLPQGFAYVPGTLRRPGGEALPEPEGGRGPALRMRLGRLAPGGTQTLQLRALIGPIALQGDGRLVAQARAEWPALVGSNAARVQVKVQPGVFTDKAMVLGTVFADCNANGMPDDGEPGVPGVRLLLQDGSTAVTDASGRYSFYGLRPRTHVLKVDGTSLPAGASLLALSARHAGDGATRFVDPQPGELHRADFAIDRCDAPMRGLLAARAARLRTDRELESALKTELTPDDQARALGDVRALQASGLVGTRPGEAAEAAVSSGAPASMRVPVPAAPPASAAEAPAADVGDGDTLQALAAQLDPSLGFLDLQDGQAVAGRSVLLRVKGRAGARITLAVNGQAIGEDRVGERVRQDERQIELREYVGVPLQAGTNTLTLTEHDGFGNERGRQTLAVRAPGALAQLRLVVPQAPQQADGEGVAAVGIELLDEHGLRVAGRLPVTLQASRGQWDVADLDALAPGVQTFVEGGHAVLGLRAPAQAGDATLAAAAGAVQATARVRYEPALRPLLAAGLLEGTIDLRRLVGKGLQPAVAEDGFEQALQAQAHGERTGARAALFLKGKVRGDALLTLAYDADKDTGERLFRDIQPDAFYPVYGDASVKGFDAQSTGKLYVKVERGASFVLYGDFTTQPAAAQPARQLSAYQRSLTGLKAQHEAGPVRATVFASRDGTRQRVVELRGNGTSGPYALGLGGARVNSERVELLVRDRHQPAVVLRSTPQQRFTNYEFDAFTGSLLLRTPVPSLDADLNPVSLRVTVEVEEGGPAFWVAGAELEADLGERLAVGASVVRDWNPLAPFQMAGVHASARLGERTTLLAEAARTRGDGGLAAQAEGTPAAGTGQAQRVELQHDGDALKLRAFAGRSERGFLNAGSSLNAGRSEAGLKASWSIDERTRVLAEALHTADLASDAQRDGVLLGIERSLGEGFKAEVGVRRVLGRPPAGGERQDTQSVRGKLSGALPGWTGASAYVEAEQDVHDARRRLLAVGGDWQMPGSARLYARHELVSSLGGPYTLDPAQRRHTTLVGLDAPAGREGRAFSEYRARDAISGREAEAAIGLRNRWPLAEGLRIDTTLERVHALQRAEEQAATAATAAIEYTADPLWKGTARLELRDAAVGGSGLGSLGVARKLAQDWTFLGRFVHAEARGNDGAPDRVQQRLQLGMALRGSGDRRINGLGRYEHKREEGLAQGGSLHAAGIAAGGRRTVHTVSVHADQQRTRDLVLSGHYAAKLVEERIDGLGVRSAAQRVGGRATWALGDRWDVGLAASVMGDARLRSRAVSAGAELGWRVQDNLWVSLGHNVRGFHDRELSGGDVTRRGAYLRVRFKFDERLLSGLEG</sequence>
<dbReference type="EMBL" id="JAZIBG010000014">
    <property type="protein sequence ID" value="MEF7613164.1"/>
    <property type="molecule type" value="Genomic_DNA"/>
</dbReference>
<dbReference type="InterPro" id="IPR047589">
    <property type="entry name" value="DUF11_rpt"/>
</dbReference>
<feature type="signal peptide" evidence="4">
    <location>
        <begin position="1"/>
        <end position="36"/>
    </location>
</feature>
<dbReference type="NCBIfam" id="TIGR01451">
    <property type="entry name" value="B_ant_repeat"/>
    <property type="match status" value="1"/>
</dbReference>
<keyword evidence="2" id="KW-0964">Secreted</keyword>
<accession>A0AAW9Q1C8</accession>
<feature type="chain" id="PRO_5043499850" evidence="4">
    <location>
        <begin position="37"/>
        <end position="1680"/>
    </location>
</feature>
<feature type="domain" description="SD-repeat containing protein B" evidence="6">
    <location>
        <begin position="447"/>
        <end position="501"/>
    </location>
</feature>
<dbReference type="InterPro" id="IPR013783">
    <property type="entry name" value="Ig-like_fold"/>
</dbReference>
<feature type="domain" description="DUF11" evidence="5">
    <location>
        <begin position="308"/>
        <end position="412"/>
    </location>
</feature>
<dbReference type="PROSITE" id="PS51318">
    <property type="entry name" value="TAT"/>
    <property type="match status" value="1"/>
</dbReference>
<dbReference type="InterPro" id="IPR001434">
    <property type="entry name" value="OmcB-like_DUF11"/>
</dbReference>
<evidence type="ECO:0000313" key="8">
    <source>
        <dbReference type="Proteomes" id="UP001336250"/>
    </source>
</evidence>
<dbReference type="InterPro" id="IPR008969">
    <property type="entry name" value="CarboxyPept-like_regulatory"/>
</dbReference>
<dbReference type="Pfam" id="PF17210">
    <property type="entry name" value="SdrD_B"/>
    <property type="match status" value="1"/>
</dbReference>
<dbReference type="Pfam" id="PF13620">
    <property type="entry name" value="CarboxypepD_reg"/>
    <property type="match status" value="1"/>
</dbReference>
<keyword evidence="3 4" id="KW-0732">Signal</keyword>
<evidence type="ECO:0000256" key="3">
    <source>
        <dbReference type="ARBA" id="ARBA00022729"/>
    </source>
</evidence>
<dbReference type="SUPFAM" id="SSF49464">
    <property type="entry name" value="Carboxypeptidase regulatory domain-like"/>
    <property type="match status" value="1"/>
</dbReference>
<proteinExistence type="predicted"/>
<dbReference type="Gene3D" id="2.60.40.10">
    <property type="entry name" value="Immunoglobulins"/>
    <property type="match status" value="1"/>
</dbReference>
<evidence type="ECO:0000259" key="5">
    <source>
        <dbReference type="Pfam" id="PF01345"/>
    </source>
</evidence>
<dbReference type="SUPFAM" id="SSF117074">
    <property type="entry name" value="Hypothetical protein PA1324"/>
    <property type="match status" value="1"/>
</dbReference>
<name>A0AAW9Q1C8_9BURK</name>
<organism evidence="7 8">
    <name type="scientific">Aquincola agrisoli</name>
    <dbReference type="NCBI Taxonomy" id="3119538"/>
    <lineage>
        <taxon>Bacteria</taxon>
        <taxon>Pseudomonadati</taxon>
        <taxon>Pseudomonadota</taxon>
        <taxon>Betaproteobacteria</taxon>
        <taxon>Burkholderiales</taxon>
        <taxon>Sphaerotilaceae</taxon>
        <taxon>Aquincola</taxon>
    </lineage>
</organism>